<evidence type="ECO:0000256" key="1">
    <source>
        <dbReference type="ARBA" id="ARBA00022679"/>
    </source>
</evidence>
<sequence>MIRRIEKADKEIYMEFAKDFYSSDAVDHTVPESHFEAAFNEFFRSSDYLEGYILEYESKSVGYGIISKTFSPEAGGVVIWIEELYLLDEYRSKGLGRDFFEHLEQKANSEGIARQRLEISPSNERAKKLYMKMGFKELDYKQMVKDYK</sequence>
<dbReference type="Pfam" id="PF00583">
    <property type="entry name" value="Acetyltransf_1"/>
    <property type="match status" value="1"/>
</dbReference>
<reference evidence="5" key="1">
    <citation type="submission" date="2017-02" db="EMBL/GenBank/DDBJ databases">
        <authorList>
            <person name="Varghese N."/>
            <person name="Submissions S."/>
        </authorList>
    </citation>
    <scope>NUCLEOTIDE SEQUENCE [LARGE SCALE GENOMIC DNA]</scope>
    <source>
        <strain evidence="5">ATCC 35199</strain>
    </source>
</reference>
<dbReference type="PANTHER" id="PTHR10545">
    <property type="entry name" value="DIAMINE N-ACETYLTRANSFERASE"/>
    <property type="match status" value="1"/>
</dbReference>
<dbReference type="InterPro" id="IPR000182">
    <property type="entry name" value="GNAT_dom"/>
</dbReference>
<dbReference type="OrthoDB" id="95438at2"/>
<keyword evidence="2" id="KW-0012">Acyltransferase</keyword>
<evidence type="ECO:0000259" key="3">
    <source>
        <dbReference type="PROSITE" id="PS51186"/>
    </source>
</evidence>
<evidence type="ECO:0000256" key="2">
    <source>
        <dbReference type="ARBA" id="ARBA00023315"/>
    </source>
</evidence>
<dbReference type="Gene3D" id="3.40.630.30">
    <property type="match status" value="1"/>
</dbReference>
<dbReference type="RefSeq" id="WP_079588744.1">
    <property type="nucleotide sequence ID" value="NZ_FUYN01000001.1"/>
</dbReference>
<dbReference type="Proteomes" id="UP000243406">
    <property type="component" value="Unassembled WGS sequence"/>
</dbReference>
<protein>
    <submittedName>
        <fullName evidence="4">Acetyltransferase (GNAT) family protein</fullName>
    </submittedName>
</protein>
<accession>A0A1T5A6Z1</accession>
<gene>
    <name evidence="4" type="ORF">SAMN02745120_0803</name>
</gene>
<dbReference type="InterPro" id="IPR016181">
    <property type="entry name" value="Acyl_CoA_acyltransferase"/>
</dbReference>
<dbReference type="PROSITE" id="PS51186">
    <property type="entry name" value="GNAT"/>
    <property type="match status" value="1"/>
</dbReference>
<feature type="domain" description="N-acetyltransferase" evidence="3">
    <location>
        <begin position="1"/>
        <end position="148"/>
    </location>
</feature>
<name>A0A1T5A6Z1_9FIRM</name>
<keyword evidence="5" id="KW-1185">Reference proteome</keyword>
<dbReference type="EMBL" id="FUYN01000001">
    <property type="protein sequence ID" value="SKB30507.1"/>
    <property type="molecule type" value="Genomic_DNA"/>
</dbReference>
<evidence type="ECO:0000313" key="5">
    <source>
        <dbReference type="Proteomes" id="UP000243406"/>
    </source>
</evidence>
<dbReference type="AlphaFoldDB" id="A0A1T5A6Z1"/>
<dbReference type="PANTHER" id="PTHR10545:SF29">
    <property type="entry name" value="GH14572P-RELATED"/>
    <property type="match status" value="1"/>
</dbReference>
<organism evidence="4 5">
    <name type="scientific">Acetoanaerobium noterae</name>
    <dbReference type="NCBI Taxonomy" id="745369"/>
    <lineage>
        <taxon>Bacteria</taxon>
        <taxon>Bacillati</taxon>
        <taxon>Bacillota</taxon>
        <taxon>Clostridia</taxon>
        <taxon>Peptostreptococcales</taxon>
        <taxon>Filifactoraceae</taxon>
        <taxon>Acetoanaerobium</taxon>
    </lineage>
</organism>
<dbReference type="SUPFAM" id="SSF55729">
    <property type="entry name" value="Acyl-CoA N-acyltransferases (Nat)"/>
    <property type="match status" value="1"/>
</dbReference>
<dbReference type="GO" id="GO:0008080">
    <property type="term" value="F:N-acetyltransferase activity"/>
    <property type="evidence" value="ECO:0007669"/>
    <property type="project" value="TreeGrafter"/>
</dbReference>
<dbReference type="InterPro" id="IPR051016">
    <property type="entry name" value="Diverse_Substrate_AcTransf"/>
</dbReference>
<dbReference type="CDD" id="cd04301">
    <property type="entry name" value="NAT_SF"/>
    <property type="match status" value="1"/>
</dbReference>
<keyword evidence="1 4" id="KW-0808">Transferase</keyword>
<proteinExistence type="predicted"/>
<evidence type="ECO:0000313" key="4">
    <source>
        <dbReference type="EMBL" id="SKB30507.1"/>
    </source>
</evidence>